<evidence type="ECO:0000313" key="1">
    <source>
        <dbReference type="EMBL" id="OIQ73994.1"/>
    </source>
</evidence>
<sequence>MHPRQDGAHALIALIGHKRHGAGFRHDEIAAGDAHVGREKSGAQHPARLAGHFRNVGLALGVVYACEQIGDFLLVLVHHRGDDVRRRFVAVDLKDVFAQIGLGHLHRRGFERGVQSHFLRDHGLGFDRLSAAVLAGDPDHELRCIFGRLRPEHLGPSALRLGLEAF</sequence>
<organism evidence="1">
    <name type="scientific">mine drainage metagenome</name>
    <dbReference type="NCBI Taxonomy" id="410659"/>
    <lineage>
        <taxon>unclassified sequences</taxon>
        <taxon>metagenomes</taxon>
        <taxon>ecological metagenomes</taxon>
    </lineage>
</organism>
<protein>
    <submittedName>
        <fullName evidence="1">Uncharacterized protein</fullName>
    </submittedName>
</protein>
<proteinExistence type="predicted"/>
<accession>A0A1J5PS79</accession>
<dbReference type="EMBL" id="MLJW01002663">
    <property type="protein sequence ID" value="OIQ73994.1"/>
    <property type="molecule type" value="Genomic_DNA"/>
</dbReference>
<comment type="caution">
    <text evidence="1">The sequence shown here is derived from an EMBL/GenBank/DDBJ whole genome shotgun (WGS) entry which is preliminary data.</text>
</comment>
<reference evidence="1" key="1">
    <citation type="submission" date="2016-10" db="EMBL/GenBank/DDBJ databases">
        <title>Sequence of Gallionella enrichment culture.</title>
        <authorList>
            <person name="Poehlein A."/>
            <person name="Muehling M."/>
            <person name="Daniel R."/>
        </authorList>
    </citation>
    <scope>NUCLEOTIDE SEQUENCE</scope>
</reference>
<dbReference type="AlphaFoldDB" id="A0A1J5PS79"/>
<name>A0A1J5PS79_9ZZZZ</name>
<gene>
    <name evidence="1" type="ORF">GALL_443630</name>
</gene>